<dbReference type="STRING" id="272633.gene:10732141"/>
<organism evidence="14 15">
    <name type="scientific">Malacoplasma penetrans (strain HF-2)</name>
    <name type="common">Mycoplasma penetrans</name>
    <dbReference type="NCBI Taxonomy" id="272633"/>
    <lineage>
        <taxon>Bacteria</taxon>
        <taxon>Bacillati</taxon>
        <taxon>Mycoplasmatota</taxon>
        <taxon>Mycoplasmoidales</taxon>
        <taxon>Mycoplasmoidaceae</taxon>
        <taxon>Malacoplasma</taxon>
    </lineage>
</organism>
<evidence type="ECO:0000256" key="7">
    <source>
        <dbReference type="ARBA" id="ARBA00022723"/>
    </source>
</evidence>
<evidence type="ECO:0000313" key="15">
    <source>
        <dbReference type="Proteomes" id="UP000002522"/>
    </source>
</evidence>
<dbReference type="AlphaFoldDB" id="Q8EUA9"/>
<dbReference type="InterPro" id="IPR024567">
    <property type="entry name" value="RNase_HII/HIII_dom"/>
</dbReference>
<feature type="binding site" evidence="11">
    <location>
        <position position="35"/>
    </location>
    <ligand>
        <name>a divalent metal cation</name>
        <dbReference type="ChEBI" id="CHEBI:60240"/>
    </ligand>
</feature>
<proteinExistence type="inferred from homology"/>
<keyword evidence="7 11" id="KW-0479">Metal-binding</keyword>
<dbReference type="FunCoup" id="Q8EUA9">
    <property type="interactions" value="233"/>
</dbReference>
<evidence type="ECO:0000256" key="3">
    <source>
        <dbReference type="ARBA" id="ARBA00004496"/>
    </source>
</evidence>
<keyword evidence="9 11" id="KW-0378">Hydrolase</keyword>
<dbReference type="Pfam" id="PF01351">
    <property type="entry name" value="RNase_HII"/>
    <property type="match status" value="1"/>
</dbReference>
<dbReference type="InterPro" id="IPR001352">
    <property type="entry name" value="RNase_HII/HIII"/>
</dbReference>
<accession>Q8EUA9</accession>
<keyword evidence="15" id="KW-1185">Reference proteome</keyword>
<dbReference type="InterPro" id="IPR036397">
    <property type="entry name" value="RNaseH_sf"/>
</dbReference>
<keyword evidence="5" id="KW-0963">Cytoplasm</keyword>
<dbReference type="PANTHER" id="PTHR10954">
    <property type="entry name" value="RIBONUCLEASE H2 SUBUNIT A"/>
    <property type="match status" value="1"/>
</dbReference>
<dbReference type="PANTHER" id="PTHR10954:SF23">
    <property type="entry name" value="RIBONUCLEASE"/>
    <property type="match status" value="1"/>
</dbReference>
<keyword evidence="6 11" id="KW-0540">Nuclease</keyword>
<evidence type="ECO:0000256" key="8">
    <source>
        <dbReference type="ARBA" id="ARBA00022759"/>
    </source>
</evidence>
<dbReference type="GO" id="GO:0005737">
    <property type="term" value="C:cytoplasm"/>
    <property type="evidence" value="ECO:0007669"/>
    <property type="project" value="UniProtKB-SubCell"/>
</dbReference>
<comment type="cofactor">
    <cofactor evidence="11">
        <name>Mn(2+)</name>
        <dbReference type="ChEBI" id="CHEBI:29035"/>
    </cofactor>
    <cofactor evidence="11">
        <name>Mg(2+)</name>
        <dbReference type="ChEBI" id="CHEBI:18420"/>
    </cofactor>
    <text evidence="11">Manganese or magnesium. Binds 1 divalent metal ion per monomer in the absence of substrate. May bind a second metal ion after substrate binding.</text>
</comment>
<dbReference type="KEGG" id="mpe:MYPE10220"/>
<feature type="binding site" evidence="11">
    <location>
        <position position="127"/>
    </location>
    <ligand>
        <name>a divalent metal cation</name>
        <dbReference type="ChEBI" id="CHEBI:60240"/>
    </ligand>
</feature>
<comment type="function">
    <text evidence="2 12">Endonuclease that specifically degrades the RNA of RNA-DNA hybrids.</text>
</comment>
<evidence type="ECO:0000256" key="11">
    <source>
        <dbReference type="PROSITE-ProRule" id="PRU01319"/>
    </source>
</evidence>
<dbReference type="CDD" id="cd07182">
    <property type="entry name" value="RNase_HII_bacteria_HII_like"/>
    <property type="match status" value="1"/>
</dbReference>
<evidence type="ECO:0000256" key="9">
    <source>
        <dbReference type="ARBA" id="ARBA00022801"/>
    </source>
</evidence>
<dbReference type="GO" id="GO:0043137">
    <property type="term" value="P:DNA replication, removal of RNA primer"/>
    <property type="evidence" value="ECO:0007669"/>
    <property type="project" value="TreeGrafter"/>
</dbReference>
<dbReference type="InParanoid" id="Q8EUA9"/>
<dbReference type="Proteomes" id="UP000002522">
    <property type="component" value="Chromosome"/>
</dbReference>
<dbReference type="eggNOG" id="COG0164">
    <property type="taxonomic scope" value="Bacteria"/>
</dbReference>
<dbReference type="InterPro" id="IPR022898">
    <property type="entry name" value="RNase_HII"/>
</dbReference>
<evidence type="ECO:0000256" key="5">
    <source>
        <dbReference type="ARBA" id="ARBA00022490"/>
    </source>
</evidence>
<dbReference type="GO" id="GO:0006298">
    <property type="term" value="P:mismatch repair"/>
    <property type="evidence" value="ECO:0007669"/>
    <property type="project" value="TreeGrafter"/>
</dbReference>
<evidence type="ECO:0000259" key="13">
    <source>
        <dbReference type="PROSITE" id="PS51975"/>
    </source>
</evidence>
<sequence>MFLNIVVRINIMKNKLFDFDNSLREKYKNIIGLDEVGRGCIAGPLVVVGVILNPNFFDDRIKDSKLIKSIELRKELKNLILKNSISYQIEVVNSNIVDQLGPKQASVKGMTKIANGLINDYDLCLTDFEKIKDLEKPQMNLVKGDNTSFTIACASIIAKSTRDDYMEELDNKYPNYLFKNHQGYLTKKHLQLIHQYGPIKEVHRFSYKPIKLILNKSK</sequence>
<evidence type="ECO:0000256" key="4">
    <source>
        <dbReference type="ARBA" id="ARBA00008378"/>
    </source>
</evidence>
<evidence type="ECO:0000313" key="14">
    <source>
        <dbReference type="EMBL" id="BAC44807.1"/>
    </source>
</evidence>
<keyword evidence="8 11" id="KW-0255">Endonuclease</keyword>
<comment type="similarity">
    <text evidence="4">Belongs to the RNase HII family. RnhC subfamily.</text>
</comment>
<dbReference type="HOGENOM" id="CLU_036532_3_2_14"/>
<feature type="domain" description="RNase H type-2" evidence="13">
    <location>
        <begin position="28"/>
        <end position="218"/>
    </location>
</feature>
<dbReference type="GO" id="GO:0046872">
    <property type="term" value="F:metal ion binding"/>
    <property type="evidence" value="ECO:0007669"/>
    <property type="project" value="UniProtKB-KW"/>
</dbReference>
<evidence type="ECO:0000256" key="12">
    <source>
        <dbReference type="RuleBase" id="RU003515"/>
    </source>
</evidence>
<comment type="subcellular location">
    <subcellularLocation>
        <location evidence="3">Cytoplasm</location>
    </subcellularLocation>
</comment>
<gene>
    <name evidence="14" type="ordered locus">MYPE10220</name>
</gene>
<evidence type="ECO:0000256" key="2">
    <source>
        <dbReference type="ARBA" id="ARBA00004065"/>
    </source>
</evidence>
<dbReference type="InterPro" id="IPR012337">
    <property type="entry name" value="RNaseH-like_sf"/>
</dbReference>
<name>Q8EUA9_MALP2</name>
<dbReference type="Gene3D" id="3.30.420.10">
    <property type="entry name" value="Ribonuclease H-like superfamily/Ribonuclease H"/>
    <property type="match status" value="1"/>
</dbReference>
<dbReference type="SUPFAM" id="SSF53098">
    <property type="entry name" value="Ribonuclease H-like"/>
    <property type="match status" value="1"/>
</dbReference>
<dbReference type="GO" id="GO:0003723">
    <property type="term" value="F:RNA binding"/>
    <property type="evidence" value="ECO:0007669"/>
    <property type="project" value="UniProtKB-UniRule"/>
</dbReference>
<dbReference type="GO" id="GO:0004523">
    <property type="term" value="F:RNA-DNA hybrid ribonuclease activity"/>
    <property type="evidence" value="ECO:0007669"/>
    <property type="project" value="UniProtKB-UniRule"/>
</dbReference>
<dbReference type="EMBL" id="BA000026">
    <property type="protein sequence ID" value="BAC44807.1"/>
    <property type="molecule type" value="Genomic_DNA"/>
</dbReference>
<dbReference type="GO" id="GO:0032299">
    <property type="term" value="C:ribonuclease H2 complex"/>
    <property type="evidence" value="ECO:0007669"/>
    <property type="project" value="TreeGrafter"/>
</dbReference>
<protein>
    <recommendedName>
        <fullName evidence="12">Ribonuclease</fullName>
        <ecNumber evidence="12">3.1.26.4</ecNumber>
    </recommendedName>
</protein>
<evidence type="ECO:0000256" key="6">
    <source>
        <dbReference type="ARBA" id="ARBA00022722"/>
    </source>
</evidence>
<dbReference type="PROSITE" id="PS51975">
    <property type="entry name" value="RNASE_H_2"/>
    <property type="match status" value="1"/>
</dbReference>
<evidence type="ECO:0000256" key="1">
    <source>
        <dbReference type="ARBA" id="ARBA00000077"/>
    </source>
</evidence>
<comment type="catalytic activity">
    <reaction evidence="1 11 12">
        <text>Endonucleolytic cleavage to 5'-phosphomonoester.</text>
        <dbReference type="EC" id="3.1.26.4"/>
    </reaction>
</comment>
<evidence type="ECO:0000256" key="10">
    <source>
        <dbReference type="ARBA" id="ARBA00023211"/>
    </source>
</evidence>
<dbReference type="EC" id="3.1.26.4" evidence="12"/>
<dbReference type="NCBIfam" id="NF000595">
    <property type="entry name" value="PRK00015.1-3"/>
    <property type="match status" value="1"/>
</dbReference>
<reference evidence="14 15" key="1">
    <citation type="journal article" date="2002" name="Nucleic Acids Res.">
        <title>The complete genomic sequence of Mycoplasma penetrans, an intracellular bacterial pathogen in humans.</title>
        <authorList>
            <person name="Sasaki Y."/>
            <person name="Ishikawa J."/>
            <person name="Yamashita A."/>
            <person name="Oshima K."/>
            <person name="Kenri T."/>
            <person name="Furuya K."/>
            <person name="Yoshino C."/>
            <person name="Horino A."/>
            <person name="Shiba T."/>
            <person name="Sasaki T."/>
            <person name="Hattori M."/>
        </authorList>
    </citation>
    <scope>NUCLEOTIDE SEQUENCE [LARGE SCALE GENOMIC DNA]</scope>
    <source>
        <strain evidence="14 15">HF-2</strain>
    </source>
</reference>
<feature type="binding site" evidence="11">
    <location>
        <position position="34"/>
    </location>
    <ligand>
        <name>a divalent metal cation</name>
        <dbReference type="ChEBI" id="CHEBI:60240"/>
    </ligand>
</feature>
<keyword evidence="10" id="KW-0464">Manganese</keyword>